<keyword evidence="4" id="KW-1185">Reference proteome</keyword>
<feature type="signal peptide" evidence="2">
    <location>
        <begin position="1"/>
        <end position="22"/>
    </location>
</feature>
<evidence type="ECO:0000256" key="1">
    <source>
        <dbReference type="SAM" id="MobiDB-lite"/>
    </source>
</evidence>
<reference evidence="3" key="1">
    <citation type="submission" date="2021-04" db="EMBL/GenBank/DDBJ databases">
        <authorList>
            <person name="Vanwijnsberghe S."/>
        </authorList>
    </citation>
    <scope>NUCLEOTIDE SEQUENCE</scope>
    <source>
        <strain evidence="3">LMG 31841</strain>
    </source>
</reference>
<feature type="compositionally biased region" description="Low complexity" evidence="1">
    <location>
        <begin position="60"/>
        <end position="84"/>
    </location>
</feature>
<dbReference type="AlphaFoldDB" id="A0A9N8S297"/>
<accession>A0A9N8S297</accession>
<dbReference type="EMBL" id="CAJQZC010000019">
    <property type="protein sequence ID" value="CAG4927660.1"/>
    <property type="molecule type" value="Genomic_DNA"/>
</dbReference>
<organism evidence="3 4">
    <name type="scientific">Paraburkholderia saeva</name>
    <dbReference type="NCBI Taxonomy" id="2777537"/>
    <lineage>
        <taxon>Bacteria</taxon>
        <taxon>Pseudomonadati</taxon>
        <taxon>Pseudomonadota</taxon>
        <taxon>Betaproteobacteria</taxon>
        <taxon>Burkholderiales</taxon>
        <taxon>Burkholderiaceae</taxon>
        <taxon>Paraburkholderia</taxon>
    </lineage>
</organism>
<comment type="caution">
    <text evidence="3">The sequence shown here is derived from an EMBL/GenBank/DDBJ whole genome shotgun (WGS) entry which is preliminary data.</text>
</comment>
<gene>
    <name evidence="3" type="ORF">LMG31841_05719</name>
</gene>
<dbReference type="Proteomes" id="UP000789704">
    <property type="component" value="Unassembled WGS sequence"/>
</dbReference>
<dbReference type="RefSeq" id="WP_228883902.1">
    <property type="nucleotide sequence ID" value="NZ_CAJQYZ010000019.1"/>
</dbReference>
<keyword evidence="2" id="KW-0732">Signal</keyword>
<feature type="region of interest" description="Disordered" evidence="1">
    <location>
        <begin position="33"/>
        <end position="93"/>
    </location>
</feature>
<protein>
    <recommendedName>
        <fullName evidence="5">DUF4148 domain-containing protein</fullName>
    </recommendedName>
</protein>
<name>A0A9N8S297_9BURK</name>
<evidence type="ECO:0000313" key="3">
    <source>
        <dbReference type="EMBL" id="CAG4927660.1"/>
    </source>
</evidence>
<evidence type="ECO:0000256" key="2">
    <source>
        <dbReference type="SAM" id="SignalP"/>
    </source>
</evidence>
<sequence length="93" mass="9155">MKSSFVVAAALVASVWSLAAQAQENAAGTVNQQDAVSRAASTDAHPAQTSVTPDATQAVGGTTPMSSQSGSSSASGSRGGVAPSLFDQVFRGN</sequence>
<proteinExistence type="predicted"/>
<feature type="chain" id="PRO_5040440887" description="DUF4148 domain-containing protein" evidence="2">
    <location>
        <begin position="23"/>
        <end position="93"/>
    </location>
</feature>
<evidence type="ECO:0008006" key="5">
    <source>
        <dbReference type="Google" id="ProtNLM"/>
    </source>
</evidence>
<evidence type="ECO:0000313" key="4">
    <source>
        <dbReference type="Proteomes" id="UP000789704"/>
    </source>
</evidence>